<organism evidence="1 2">
    <name type="scientific">Actinomadura napierensis</name>
    <dbReference type="NCBI Taxonomy" id="267854"/>
    <lineage>
        <taxon>Bacteria</taxon>
        <taxon>Bacillati</taxon>
        <taxon>Actinomycetota</taxon>
        <taxon>Actinomycetes</taxon>
        <taxon>Streptosporangiales</taxon>
        <taxon>Thermomonosporaceae</taxon>
        <taxon>Actinomadura</taxon>
    </lineage>
</organism>
<keyword evidence="2" id="KW-1185">Reference proteome</keyword>
<sequence length="409" mass="43494">MDDALAGLDDVDWARLSHAYGSADDVPASLRALRVPDEEERLTALYELHANIYHQGNRYEASAHAVPFLLALAADPTTPGRDDPLYLATGMAVGYDESHLPSGVGIEDWRREVARMRAADPAAEERQMDAWVEEAADPGERASRKRQRELLDAGVVLRNAEAELAAYDAVRAGLSGVRGLLADGDAYVRAAAAYTLGWLPEEAAASVPALRTLLGAETDPAVTANALVSVGLLDDRDLIPRLREHLAGDEPLPRWAAAVALLRLGVAEPSVIAELAATSIAPPETAGTPVAFLNGDLRLYSATCLAAMDDAPPEAADAVLDGLSRTSDDASFPMAAAALKLAFGAPSGPSVPSAPLPPFDELTPVQQRAVRTIAELTSGTWDWVNLWEILREWGLPTDRDACRTYAGLA</sequence>
<evidence type="ECO:0000313" key="1">
    <source>
        <dbReference type="EMBL" id="GAA2163368.1"/>
    </source>
</evidence>
<name>A0ABP5M3Y3_9ACTN</name>
<proteinExistence type="predicted"/>
<dbReference type="SMART" id="SM00567">
    <property type="entry name" value="EZ_HEAT"/>
    <property type="match status" value="3"/>
</dbReference>
<comment type="caution">
    <text evidence="1">The sequence shown here is derived from an EMBL/GenBank/DDBJ whole genome shotgun (WGS) entry which is preliminary data.</text>
</comment>
<dbReference type="EMBL" id="BAAAMR010000111">
    <property type="protein sequence ID" value="GAA2163368.1"/>
    <property type="molecule type" value="Genomic_DNA"/>
</dbReference>
<dbReference type="Proteomes" id="UP001501020">
    <property type="component" value="Unassembled WGS sequence"/>
</dbReference>
<dbReference type="Gene3D" id="1.25.10.10">
    <property type="entry name" value="Leucine-rich Repeat Variant"/>
    <property type="match status" value="1"/>
</dbReference>
<dbReference type="RefSeq" id="WP_344280234.1">
    <property type="nucleotide sequence ID" value="NZ_BAAAMR010000111.1"/>
</dbReference>
<dbReference type="SUPFAM" id="SSF48371">
    <property type="entry name" value="ARM repeat"/>
    <property type="match status" value="1"/>
</dbReference>
<dbReference type="InterPro" id="IPR011989">
    <property type="entry name" value="ARM-like"/>
</dbReference>
<dbReference type="InterPro" id="IPR004155">
    <property type="entry name" value="PBS_lyase_HEAT"/>
</dbReference>
<evidence type="ECO:0008006" key="3">
    <source>
        <dbReference type="Google" id="ProtNLM"/>
    </source>
</evidence>
<protein>
    <recommendedName>
        <fullName evidence="3">HEAT repeat domain-containing protein</fullName>
    </recommendedName>
</protein>
<accession>A0ABP5M3Y3</accession>
<gene>
    <name evidence="1" type="ORF">GCM10009727_79650</name>
</gene>
<evidence type="ECO:0000313" key="2">
    <source>
        <dbReference type="Proteomes" id="UP001501020"/>
    </source>
</evidence>
<reference evidence="2" key="1">
    <citation type="journal article" date="2019" name="Int. J. Syst. Evol. Microbiol.">
        <title>The Global Catalogue of Microorganisms (GCM) 10K type strain sequencing project: providing services to taxonomists for standard genome sequencing and annotation.</title>
        <authorList>
            <consortium name="The Broad Institute Genomics Platform"/>
            <consortium name="The Broad Institute Genome Sequencing Center for Infectious Disease"/>
            <person name="Wu L."/>
            <person name="Ma J."/>
        </authorList>
    </citation>
    <scope>NUCLEOTIDE SEQUENCE [LARGE SCALE GENOMIC DNA]</scope>
    <source>
        <strain evidence="2">JCM 13850</strain>
    </source>
</reference>
<dbReference type="InterPro" id="IPR016024">
    <property type="entry name" value="ARM-type_fold"/>
</dbReference>
<dbReference type="Pfam" id="PF13646">
    <property type="entry name" value="HEAT_2"/>
    <property type="match status" value="1"/>
</dbReference>